<feature type="transmembrane region" description="Helical" evidence="6">
    <location>
        <begin position="373"/>
        <end position="392"/>
    </location>
</feature>
<comment type="subcellular location">
    <subcellularLocation>
        <location evidence="1">Membrane</location>
        <topology evidence="1">Multi-pass membrane protein</topology>
    </subcellularLocation>
</comment>
<feature type="transmembrane region" description="Helical" evidence="6">
    <location>
        <begin position="158"/>
        <end position="180"/>
    </location>
</feature>
<dbReference type="GO" id="GO:0055085">
    <property type="term" value="P:transmembrane transport"/>
    <property type="evidence" value="ECO:0007669"/>
    <property type="project" value="InterPro"/>
</dbReference>
<feature type="transmembrane region" description="Helical" evidence="6">
    <location>
        <begin position="238"/>
        <end position="255"/>
    </location>
</feature>
<dbReference type="InterPro" id="IPR001902">
    <property type="entry name" value="SLC26A/SulP_fam"/>
</dbReference>
<feature type="transmembrane region" description="Helical" evidence="6">
    <location>
        <begin position="499"/>
        <end position="530"/>
    </location>
</feature>
<dbReference type="EMBL" id="HG670746">
    <property type="protein sequence ID" value="CDI77814.1"/>
    <property type="molecule type" value="Genomic_DNA"/>
</dbReference>
<reference evidence="8" key="2">
    <citation type="submission" date="2013-10" db="EMBL/GenBank/DDBJ databases">
        <authorList>
            <person name="Aslett M."/>
        </authorList>
    </citation>
    <scope>NUCLEOTIDE SEQUENCE [LARGE SCALE GENOMIC DNA]</scope>
    <source>
        <strain evidence="8">Houghton</strain>
    </source>
</reference>
<keyword evidence="9" id="KW-1185">Reference proteome</keyword>
<dbReference type="InterPro" id="IPR002645">
    <property type="entry name" value="STAS_dom"/>
</dbReference>
<name>U6GGU6_EIMAC</name>
<dbReference type="CDD" id="cd07042">
    <property type="entry name" value="STAS_SulP_like_sulfate_transporter"/>
    <property type="match status" value="1"/>
</dbReference>
<evidence type="ECO:0000256" key="1">
    <source>
        <dbReference type="ARBA" id="ARBA00004141"/>
    </source>
</evidence>
<evidence type="ECO:0000256" key="5">
    <source>
        <dbReference type="SAM" id="MobiDB-lite"/>
    </source>
</evidence>
<feature type="compositionally biased region" description="Low complexity" evidence="5">
    <location>
        <begin position="875"/>
        <end position="891"/>
    </location>
</feature>
<dbReference type="GO" id="GO:0016020">
    <property type="term" value="C:membrane"/>
    <property type="evidence" value="ECO:0007669"/>
    <property type="project" value="UniProtKB-SubCell"/>
</dbReference>
<evidence type="ECO:0000256" key="3">
    <source>
        <dbReference type="ARBA" id="ARBA00022989"/>
    </source>
</evidence>
<dbReference type="InterPro" id="IPR036513">
    <property type="entry name" value="STAS_dom_sf"/>
</dbReference>
<reference evidence="8" key="1">
    <citation type="submission" date="2013-10" db="EMBL/GenBank/DDBJ databases">
        <title>Genomic analysis of the causative agents of coccidiosis in chickens.</title>
        <authorList>
            <person name="Reid A.J."/>
            <person name="Blake D."/>
            <person name="Billington K."/>
            <person name="Browne H."/>
            <person name="Dunn M."/>
            <person name="Hung S."/>
            <person name="Kawahara F."/>
            <person name="Miranda-Saavedra D."/>
            <person name="Mourier T."/>
            <person name="Nagra H."/>
            <person name="Otto T.D."/>
            <person name="Rawlings N."/>
            <person name="Sanchez A."/>
            <person name="Sanders M."/>
            <person name="Subramaniam C."/>
            <person name="Tay Y."/>
            <person name="Dear P."/>
            <person name="Doerig C."/>
            <person name="Gruber A."/>
            <person name="Parkinson J."/>
            <person name="Shirley M."/>
            <person name="Wan K.L."/>
            <person name="Berriman M."/>
            <person name="Tomley F."/>
            <person name="Pain A."/>
        </authorList>
    </citation>
    <scope>NUCLEOTIDE SEQUENCE [LARGE SCALE GENOMIC DNA]</scope>
    <source>
        <strain evidence="8">Houghton</strain>
    </source>
</reference>
<keyword evidence="2 6" id="KW-0812">Transmembrane</keyword>
<keyword evidence="3 6" id="KW-1133">Transmembrane helix</keyword>
<feature type="transmembrane region" description="Helical" evidence="6">
    <location>
        <begin position="462"/>
        <end position="483"/>
    </location>
</feature>
<protein>
    <submittedName>
        <fullName evidence="8">Sulfate transporter, putative</fullName>
    </submittedName>
</protein>
<dbReference type="Pfam" id="PF01740">
    <property type="entry name" value="STAS"/>
    <property type="match status" value="1"/>
</dbReference>
<feature type="transmembrane region" description="Helical" evidence="6">
    <location>
        <begin position="262"/>
        <end position="283"/>
    </location>
</feature>
<evidence type="ECO:0000256" key="4">
    <source>
        <dbReference type="ARBA" id="ARBA00023136"/>
    </source>
</evidence>
<evidence type="ECO:0000256" key="2">
    <source>
        <dbReference type="ARBA" id="ARBA00022692"/>
    </source>
</evidence>
<dbReference type="Pfam" id="PF00916">
    <property type="entry name" value="Sulfate_transp"/>
    <property type="match status" value="2"/>
</dbReference>
<evidence type="ECO:0000256" key="6">
    <source>
        <dbReference type="SAM" id="Phobius"/>
    </source>
</evidence>
<feature type="compositionally biased region" description="Basic and acidic residues" evidence="5">
    <location>
        <begin position="1"/>
        <end position="19"/>
    </location>
</feature>
<feature type="domain" description="STAS" evidence="7">
    <location>
        <begin position="555"/>
        <end position="667"/>
    </location>
</feature>
<feature type="compositionally biased region" description="Basic and acidic residues" evidence="5">
    <location>
        <begin position="67"/>
        <end position="84"/>
    </location>
</feature>
<dbReference type="SUPFAM" id="SSF52091">
    <property type="entry name" value="SpoIIaa-like"/>
    <property type="match status" value="1"/>
</dbReference>
<dbReference type="Gene3D" id="3.30.750.24">
    <property type="entry name" value="STAS domain"/>
    <property type="match status" value="1"/>
</dbReference>
<feature type="region of interest" description="Disordered" evidence="5">
    <location>
        <begin position="683"/>
        <end position="718"/>
    </location>
</feature>
<feature type="region of interest" description="Disordered" evidence="5">
    <location>
        <begin position="1"/>
        <end position="84"/>
    </location>
</feature>
<dbReference type="OrthoDB" id="288203at2759"/>
<evidence type="ECO:0000313" key="9">
    <source>
        <dbReference type="Proteomes" id="UP000018050"/>
    </source>
</evidence>
<dbReference type="PROSITE" id="PS50801">
    <property type="entry name" value="STAS"/>
    <property type="match status" value="1"/>
</dbReference>
<dbReference type="PANTHER" id="PTHR11814">
    <property type="entry name" value="SULFATE TRANSPORTER"/>
    <property type="match status" value="1"/>
</dbReference>
<dbReference type="OMA" id="CKDCTIG"/>
<feature type="compositionally biased region" description="Polar residues" evidence="5">
    <location>
        <begin position="55"/>
        <end position="66"/>
    </location>
</feature>
<keyword evidence="4 6" id="KW-0472">Membrane</keyword>
<feature type="transmembrane region" description="Helical" evidence="6">
    <location>
        <begin position="321"/>
        <end position="339"/>
    </location>
</feature>
<dbReference type="AlphaFoldDB" id="U6GGU6"/>
<evidence type="ECO:0000313" key="8">
    <source>
        <dbReference type="EMBL" id="CDI77814.1"/>
    </source>
</evidence>
<dbReference type="GeneID" id="25270789"/>
<dbReference type="RefSeq" id="XP_013251886.1">
    <property type="nucleotide sequence ID" value="XM_013396432.1"/>
</dbReference>
<organism evidence="8 9">
    <name type="scientific">Eimeria acervulina</name>
    <name type="common">Coccidian parasite</name>
    <dbReference type="NCBI Taxonomy" id="5801"/>
    <lineage>
        <taxon>Eukaryota</taxon>
        <taxon>Sar</taxon>
        <taxon>Alveolata</taxon>
        <taxon>Apicomplexa</taxon>
        <taxon>Conoidasida</taxon>
        <taxon>Coccidia</taxon>
        <taxon>Eucoccidiorida</taxon>
        <taxon>Eimeriorina</taxon>
        <taxon>Eimeriidae</taxon>
        <taxon>Eimeria</taxon>
    </lineage>
</organism>
<sequence>MAGGHDGEELKKDRKERPEVANLNHPGGSGGVEMKQQRRKNEADSATISIDCRVAQTSAESPTQRKTMTEDDIHRDFSSPEEKNSPLRRLWGKARRFSIIGCILSVVPLQGVLRTYKWSYLLPDVFAGISEGVMAIPQGMSYAMLARLPPQMGLYVNFVYPLVYMVFGTGRHVAVGVSAIEDLLLGESVTRIIGERERLEDIALARALAVDSKTSAEARAVLEETADLNASLLHDNRMAISVGMSVCVGLVFLLMRILQAGLLADLLAVPVLSGFSTASAFLIGTSQLKHALGLSIPAAVEDADFKLLRQWWYCATHIQEANWVSVGICVASLCILAVCKVLNKRCSGLVCAAEGGDPVVVQRNVCLMMLREALALTAMFFVIHISIAKTITQQKKTYSIRPDQELVALGACNFVGSCFQCFPNATSLSRTCVVASTGGLTQLHQISNALVLVFTLSFMTPLLYALPNAVLAAVVLFGVYGMLDFKECVRLAKIGGLDVLLWLVCFLITIIFGAMEGILASILLSLLWLLRKTARPACAILGKLPKTFIYRNIKRFPMAVEEEGIRILRFDASLNFSNSDFFESRVLHSLLPSTRVMIVDGSSINDLDVTAIRMLERLVKTLGERGVLLLFANWKGPMRDFLQKAAFYDVLPPEHCFLSIPDAVFWANRRMALGDTSKETLGAAAPQTWSPAGSHAGASTPAVGGSLTPKGPPPSVALRPVDVRYAERRRGGGTRRVFKPKALPFFGNNVACLKGAQTSQSELMLDLGEKRRSRAAFRRRSTRSQSLTSLQEMDDAAVLVNCRRFCPCVVFLLLAETADGLGVLGGPHHSILWDGLSARSVDGLRVVTEITGSGQAVRWTVCATAQEDEGQSPKEQQQMQQDMQQDAQQEMQGEHSPKGVLIPCSSSHEMREGQVTHRLRSEAGEPKAKP</sequence>
<dbReference type="VEuPathDB" id="ToxoDB:EAH_00027190"/>
<proteinExistence type="predicted"/>
<evidence type="ECO:0000259" key="7">
    <source>
        <dbReference type="PROSITE" id="PS50801"/>
    </source>
</evidence>
<feature type="transmembrane region" description="Helical" evidence="6">
    <location>
        <begin position="125"/>
        <end position="146"/>
    </location>
</feature>
<feature type="transmembrane region" description="Helical" evidence="6">
    <location>
        <begin position="97"/>
        <end position="113"/>
    </location>
</feature>
<dbReference type="InterPro" id="IPR011547">
    <property type="entry name" value="SLC26A/SulP_dom"/>
</dbReference>
<feature type="compositionally biased region" description="Basic and acidic residues" evidence="5">
    <location>
        <begin position="908"/>
        <end position="930"/>
    </location>
</feature>
<feature type="region of interest" description="Disordered" evidence="5">
    <location>
        <begin position="865"/>
        <end position="930"/>
    </location>
</feature>
<gene>
    <name evidence="8" type="ORF">EAH_00027190</name>
</gene>
<dbReference type="Proteomes" id="UP000018050">
    <property type="component" value="Unassembled WGS sequence"/>
</dbReference>
<accession>U6GGU6</accession>